<feature type="chain" id="PRO_5009792443" evidence="2">
    <location>
        <begin position="28"/>
        <end position="385"/>
    </location>
</feature>
<dbReference type="Proteomes" id="UP000051887">
    <property type="component" value="Unassembled WGS sequence"/>
</dbReference>
<reference evidence="4 6" key="2">
    <citation type="submission" date="2015-09" db="EMBL/GenBank/DDBJ databases">
        <authorList>
            <person name="Rodrigo-Torres L."/>
            <person name="Arahal D.R."/>
        </authorList>
    </citation>
    <scope>NUCLEOTIDE SEQUENCE [LARGE SCALE GENOMIC DNA]</scope>
    <source>
        <strain evidence="4 6">CECT 5118</strain>
    </source>
</reference>
<organism evidence="5 7">
    <name type="scientific">Thalassovita autumnalis</name>
    <dbReference type="NCBI Taxonomy" id="2072972"/>
    <lineage>
        <taxon>Bacteria</taxon>
        <taxon>Pseudomonadati</taxon>
        <taxon>Pseudomonadota</taxon>
        <taxon>Alphaproteobacteria</taxon>
        <taxon>Rhodobacterales</taxon>
        <taxon>Roseobacteraceae</taxon>
        <taxon>Thalassovita</taxon>
    </lineage>
</organism>
<dbReference type="PANTHER" id="PTHR34408:SF1">
    <property type="entry name" value="GLYCOSYL HYDROLASE FAMILY 19 DOMAIN-CONTAINING PROTEIN HI_1415"/>
    <property type="match status" value="1"/>
</dbReference>
<evidence type="ECO:0000313" key="7">
    <source>
        <dbReference type="Proteomes" id="UP000051887"/>
    </source>
</evidence>
<dbReference type="OrthoDB" id="5489750at2"/>
<dbReference type="SMART" id="SM00287">
    <property type="entry name" value="SH3b"/>
    <property type="match status" value="3"/>
</dbReference>
<evidence type="ECO:0000259" key="3">
    <source>
        <dbReference type="PROSITE" id="PS51781"/>
    </source>
</evidence>
<evidence type="ECO:0000256" key="1">
    <source>
        <dbReference type="SAM" id="MobiDB-lite"/>
    </source>
</evidence>
<keyword evidence="2" id="KW-0732">Signal</keyword>
<evidence type="ECO:0000313" key="6">
    <source>
        <dbReference type="Proteomes" id="UP000051086"/>
    </source>
</evidence>
<evidence type="ECO:0000256" key="2">
    <source>
        <dbReference type="SAM" id="SignalP"/>
    </source>
</evidence>
<dbReference type="EMBL" id="CYSC01000011">
    <property type="protein sequence ID" value="CUH70767.1"/>
    <property type="molecule type" value="Genomic_DNA"/>
</dbReference>
<feature type="signal peptide" evidence="2">
    <location>
        <begin position="1"/>
        <end position="27"/>
    </location>
</feature>
<protein>
    <submittedName>
        <fullName evidence="5">SH3 domain protein</fullName>
    </submittedName>
</protein>
<proteinExistence type="predicted"/>
<dbReference type="PANTHER" id="PTHR34408">
    <property type="entry name" value="FAMILY PROTEIN, PUTATIVE-RELATED"/>
    <property type="match status" value="1"/>
</dbReference>
<dbReference type="Proteomes" id="UP000051086">
    <property type="component" value="Unassembled WGS sequence"/>
</dbReference>
<dbReference type="Gene3D" id="2.30.30.40">
    <property type="entry name" value="SH3 Domains"/>
    <property type="match status" value="3"/>
</dbReference>
<sequence>MRIRRQAAAVVSTITLCTLIQVSSGHAELMKVVNIADGDTLNVRSGPNASSPDIGDLQEGSLVDVEGYNFQGTWAQIRYRGQIAWVSTRYLDAITRADGSSTSVGPHQVTGIKAGDPDGGLVARSGPGVGHERLGVLPNGITIHVVQISDDGKWAQIPYGSQMAWVSRRYLNSVADGGTSAGTSQHPTGTPQPMPAGDPMTAPDGLPLPAIFSVSGVAADDSLNIRNAPQVSGQVIAQAQNGIALAVLGMATAHWAKVQVGQTIGFAHANYLSRGGGTTNMTGFQLGTECIGTEPFWRMTFDTDNMVRMTMMGKAAQAAPLRATTFSATPTGYPYSFNAAPYSGEVNMGLCSDGMSDNIYPMSITLSVPNAPGAPMVVNGCCRLQ</sequence>
<reference evidence="5 7" key="1">
    <citation type="submission" date="2015-09" db="EMBL/GenBank/DDBJ databases">
        <authorList>
            <consortium name="Swine Surveillance"/>
        </authorList>
    </citation>
    <scope>NUCLEOTIDE SEQUENCE [LARGE SCALE GENOMIC DNA]</scope>
    <source>
        <strain evidence="5 7">5120</strain>
    </source>
</reference>
<dbReference type="EMBL" id="CYSB01000039">
    <property type="protein sequence ID" value="CUH69424.1"/>
    <property type="molecule type" value="Genomic_DNA"/>
</dbReference>
<dbReference type="PROSITE" id="PS51781">
    <property type="entry name" value="SH3B"/>
    <property type="match status" value="1"/>
</dbReference>
<dbReference type="AlphaFoldDB" id="A0A0P1FMK9"/>
<keyword evidence="6" id="KW-1185">Reference proteome</keyword>
<evidence type="ECO:0000313" key="4">
    <source>
        <dbReference type="EMBL" id="CUH69424.1"/>
    </source>
</evidence>
<dbReference type="InterPro" id="IPR003646">
    <property type="entry name" value="SH3-like_bac-type"/>
</dbReference>
<evidence type="ECO:0000313" key="5">
    <source>
        <dbReference type="EMBL" id="CUH70767.1"/>
    </source>
</evidence>
<accession>A0A0P1FMK9</accession>
<dbReference type="InterPro" id="IPR052354">
    <property type="entry name" value="Cell_Wall_Dynamics_Protein"/>
</dbReference>
<feature type="region of interest" description="Disordered" evidence="1">
    <location>
        <begin position="176"/>
        <end position="205"/>
    </location>
</feature>
<dbReference type="Pfam" id="PF08239">
    <property type="entry name" value="SH3_3"/>
    <property type="match status" value="3"/>
</dbReference>
<name>A0A0P1FMK9_9RHOB</name>
<gene>
    <name evidence="4" type="ORF">TL5118_03384</name>
    <name evidence="5" type="ORF">TL5120_00547</name>
</gene>
<feature type="domain" description="SH3b" evidence="3">
    <location>
        <begin position="28"/>
        <end position="95"/>
    </location>
</feature>